<organism evidence="1 2">
    <name type="scientific">Papaver somniferum</name>
    <name type="common">Opium poppy</name>
    <dbReference type="NCBI Taxonomy" id="3469"/>
    <lineage>
        <taxon>Eukaryota</taxon>
        <taxon>Viridiplantae</taxon>
        <taxon>Streptophyta</taxon>
        <taxon>Embryophyta</taxon>
        <taxon>Tracheophyta</taxon>
        <taxon>Spermatophyta</taxon>
        <taxon>Magnoliopsida</taxon>
        <taxon>Ranunculales</taxon>
        <taxon>Papaveraceae</taxon>
        <taxon>Papaveroideae</taxon>
        <taxon>Papaver</taxon>
    </lineage>
</organism>
<accession>A0A4Y7L6J9</accession>
<gene>
    <name evidence="1" type="ORF">C5167_042377</name>
</gene>
<sequence length="79" mass="8970">MILDLAHLGREEAPVLDFAPNHFSQFFQQDDGFQRDVYQIELFLGVEGNSEGTDTVPIAEFILDQNLDPNATAVEIIFW</sequence>
<protein>
    <submittedName>
        <fullName evidence="1">Uncharacterized protein</fullName>
    </submittedName>
</protein>
<proteinExistence type="predicted"/>
<dbReference type="AlphaFoldDB" id="A0A4Y7L6J9"/>
<evidence type="ECO:0000313" key="1">
    <source>
        <dbReference type="EMBL" id="RZC79805.1"/>
    </source>
</evidence>
<reference evidence="1 2" key="1">
    <citation type="journal article" date="2018" name="Science">
        <title>The opium poppy genome and morphinan production.</title>
        <authorList>
            <person name="Guo L."/>
            <person name="Winzer T."/>
            <person name="Yang X."/>
            <person name="Li Y."/>
            <person name="Ning Z."/>
            <person name="He Z."/>
            <person name="Teodor R."/>
            <person name="Lu Y."/>
            <person name="Bowser T.A."/>
            <person name="Graham I.A."/>
            <person name="Ye K."/>
        </authorList>
    </citation>
    <scope>NUCLEOTIDE SEQUENCE [LARGE SCALE GENOMIC DNA]</scope>
    <source>
        <strain evidence="2">cv. HN1</strain>
        <tissue evidence="1">Leaves</tissue>
    </source>
</reference>
<name>A0A4Y7L6J9_PAPSO</name>
<keyword evidence="2" id="KW-1185">Reference proteome</keyword>
<evidence type="ECO:0000313" key="2">
    <source>
        <dbReference type="Proteomes" id="UP000316621"/>
    </source>
</evidence>
<dbReference type="EMBL" id="CM010724">
    <property type="protein sequence ID" value="RZC79805.1"/>
    <property type="molecule type" value="Genomic_DNA"/>
</dbReference>
<dbReference type="Proteomes" id="UP000316621">
    <property type="component" value="Chromosome 10"/>
</dbReference>
<dbReference type="Gramene" id="RZC79805">
    <property type="protein sequence ID" value="RZC79805"/>
    <property type="gene ID" value="C5167_042377"/>
</dbReference>